<organism evidence="2 3">
    <name type="scientific">Thermobispora bispora (strain ATCC 19993 / DSM 43833 / CBS 139.67 / JCM 10125 / KCTC 9307 / NBRC 14880 / R51)</name>
    <dbReference type="NCBI Taxonomy" id="469371"/>
    <lineage>
        <taxon>Bacteria</taxon>
        <taxon>Bacillati</taxon>
        <taxon>Actinomycetota</taxon>
        <taxon>Actinomycetes</taxon>
        <taxon>Streptosporangiales</taxon>
        <taxon>Streptosporangiaceae</taxon>
        <taxon>Thermobispora</taxon>
    </lineage>
</organism>
<dbReference type="RefSeq" id="WP_013132857.1">
    <property type="nucleotide sequence ID" value="NC_014165.1"/>
</dbReference>
<dbReference type="eggNOG" id="ENOG502ZIJ9">
    <property type="taxonomic scope" value="Bacteria"/>
</dbReference>
<feature type="region of interest" description="Disordered" evidence="1">
    <location>
        <begin position="1"/>
        <end position="78"/>
    </location>
</feature>
<dbReference type="KEGG" id="tbi:Tbis_2623"/>
<sequence length="78" mass="8719">MIFKRRTRPSEALRVGRPDARPQDPSHTKGVLEGNAPGHYEMQPGHLPDGRSTAERSTGINPELRNPIDRRMPNISPP</sequence>
<evidence type="ECO:0000256" key="1">
    <source>
        <dbReference type="SAM" id="MobiDB-lite"/>
    </source>
</evidence>
<accession>D6Y5C9</accession>
<evidence type="ECO:0000313" key="3">
    <source>
        <dbReference type="Proteomes" id="UP000006640"/>
    </source>
</evidence>
<reference evidence="2 3" key="1">
    <citation type="submission" date="2010-01" db="EMBL/GenBank/DDBJ databases">
        <title>The complete genome of Thermobispora bispora DSM 43833.</title>
        <authorList>
            <consortium name="US DOE Joint Genome Institute (JGI-PGF)"/>
            <person name="Lucas S."/>
            <person name="Copeland A."/>
            <person name="Lapidus A."/>
            <person name="Glavina del Rio T."/>
            <person name="Dalin E."/>
            <person name="Tice H."/>
            <person name="Bruce D."/>
            <person name="Goodwin L."/>
            <person name="Pitluck S."/>
            <person name="Kyrpides N."/>
            <person name="Mavromatis K."/>
            <person name="Ivanova N."/>
            <person name="Mikhailova N."/>
            <person name="Chertkov O."/>
            <person name="Brettin T."/>
            <person name="Detter J.C."/>
            <person name="Han C."/>
            <person name="Larimer F."/>
            <person name="Land M."/>
            <person name="Hauser L."/>
            <person name="Markowitz V."/>
            <person name="Cheng J.-F."/>
            <person name="Hugenholtz P."/>
            <person name="Woyke T."/>
            <person name="Wu D."/>
            <person name="Jando M."/>
            <person name="Schneider S."/>
            <person name="Klenk H.-P."/>
            <person name="Eisen J.A."/>
        </authorList>
    </citation>
    <scope>NUCLEOTIDE SEQUENCE [LARGE SCALE GENOMIC DNA]</scope>
    <source>
        <strain evidence="3">ATCC 19993 / DSM 43833 / CBS 139.67 / JCM 10125 / KCTC 9307 / NBRC 14880 / R51</strain>
    </source>
</reference>
<dbReference type="EMBL" id="CP001874">
    <property type="protein sequence ID" value="ADG89324.1"/>
    <property type="molecule type" value="Genomic_DNA"/>
</dbReference>
<feature type="compositionally biased region" description="Basic and acidic residues" evidence="1">
    <location>
        <begin position="8"/>
        <end position="27"/>
    </location>
</feature>
<evidence type="ECO:0000313" key="2">
    <source>
        <dbReference type="EMBL" id="ADG89324.1"/>
    </source>
</evidence>
<gene>
    <name evidence="2" type="ordered locus">Tbis_2623</name>
</gene>
<name>D6Y5C9_THEBD</name>
<dbReference type="STRING" id="469371.Tbis_2623"/>
<dbReference type="AlphaFoldDB" id="D6Y5C9"/>
<dbReference type="Proteomes" id="UP000006640">
    <property type="component" value="Chromosome"/>
</dbReference>
<proteinExistence type="predicted"/>
<dbReference type="HOGENOM" id="CLU_193033_0_0_11"/>
<keyword evidence="3" id="KW-1185">Reference proteome</keyword>
<protein>
    <submittedName>
        <fullName evidence="2">Uncharacterized protein</fullName>
    </submittedName>
</protein>